<dbReference type="Gramene" id="EOX94004">
    <property type="protein sequence ID" value="EOX94004"/>
    <property type="gene ID" value="TCM_003034"/>
</dbReference>
<dbReference type="AlphaFoldDB" id="A0A061DMG0"/>
<feature type="region of interest" description="Disordered" evidence="1">
    <location>
        <begin position="48"/>
        <end position="70"/>
    </location>
</feature>
<evidence type="ECO:0000313" key="2">
    <source>
        <dbReference type="EMBL" id="EOX94004.1"/>
    </source>
</evidence>
<gene>
    <name evidence="2" type="ORF">TCM_003034</name>
</gene>
<dbReference type="EMBL" id="CM001879">
    <property type="protein sequence ID" value="EOX94004.1"/>
    <property type="molecule type" value="Genomic_DNA"/>
</dbReference>
<keyword evidence="3" id="KW-1185">Reference proteome</keyword>
<proteinExistence type="predicted"/>
<protein>
    <submittedName>
        <fullName evidence="2">Uncharacterized protein</fullName>
    </submittedName>
</protein>
<sequence length="70" mass="7565">MQDAGRQQVLSLPGVVFQGRSIVHLLLFSSPPIHVSMMLGTKIRGLESAMEKSTKAKPRKEGKGESTSTV</sequence>
<dbReference type="HOGENOM" id="CLU_2762928_0_0_1"/>
<organism evidence="2 3">
    <name type="scientific">Theobroma cacao</name>
    <name type="common">Cacao</name>
    <name type="synonym">Cocoa</name>
    <dbReference type="NCBI Taxonomy" id="3641"/>
    <lineage>
        <taxon>Eukaryota</taxon>
        <taxon>Viridiplantae</taxon>
        <taxon>Streptophyta</taxon>
        <taxon>Embryophyta</taxon>
        <taxon>Tracheophyta</taxon>
        <taxon>Spermatophyta</taxon>
        <taxon>Magnoliopsida</taxon>
        <taxon>eudicotyledons</taxon>
        <taxon>Gunneridae</taxon>
        <taxon>Pentapetalae</taxon>
        <taxon>rosids</taxon>
        <taxon>malvids</taxon>
        <taxon>Malvales</taxon>
        <taxon>Malvaceae</taxon>
        <taxon>Byttnerioideae</taxon>
        <taxon>Theobroma</taxon>
    </lineage>
</organism>
<reference evidence="2 3" key="1">
    <citation type="journal article" date="2013" name="Genome Biol.">
        <title>The genome sequence of the most widely cultivated cacao type and its use to identify candidate genes regulating pod color.</title>
        <authorList>
            <person name="Motamayor J.C."/>
            <person name="Mockaitis K."/>
            <person name="Schmutz J."/>
            <person name="Haiminen N."/>
            <person name="Iii D.L."/>
            <person name="Cornejo O."/>
            <person name="Findley S.D."/>
            <person name="Zheng P."/>
            <person name="Utro F."/>
            <person name="Royaert S."/>
            <person name="Saski C."/>
            <person name="Jenkins J."/>
            <person name="Podicheti R."/>
            <person name="Zhao M."/>
            <person name="Scheffler B.E."/>
            <person name="Stack J.C."/>
            <person name="Feltus F.A."/>
            <person name="Mustiga G.M."/>
            <person name="Amores F."/>
            <person name="Phillips W."/>
            <person name="Marelli J.P."/>
            <person name="May G.D."/>
            <person name="Shapiro H."/>
            <person name="Ma J."/>
            <person name="Bustamante C.D."/>
            <person name="Schnell R.J."/>
            <person name="Main D."/>
            <person name="Gilbert D."/>
            <person name="Parida L."/>
            <person name="Kuhn D.N."/>
        </authorList>
    </citation>
    <scope>NUCLEOTIDE SEQUENCE [LARGE SCALE GENOMIC DNA]</scope>
    <source>
        <strain evidence="3">cv. Matina 1-6</strain>
    </source>
</reference>
<feature type="compositionally biased region" description="Basic and acidic residues" evidence="1">
    <location>
        <begin position="49"/>
        <end position="64"/>
    </location>
</feature>
<accession>A0A061DMG0</accession>
<dbReference type="InParanoid" id="A0A061DMG0"/>
<dbReference type="Proteomes" id="UP000026915">
    <property type="component" value="Chromosome 1"/>
</dbReference>
<evidence type="ECO:0000256" key="1">
    <source>
        <dbReference type="SAM" id="MobiDB-lite"/>
    </source>
</evidence>
<name>A0A061DMG0_THECC</name>
<evidence type="ECO:0000313" key="3">
    <source>
        <dbReference type="Proteomes" id="UP000026915"/>
    </source>
</evidence>